<dbReference type="Gene3D" id="2.120.10.70">
    <property type="entry name" value="Fucose-specific lectin"/>
    <property type="match status" value="1"/>
</dbReference>
<comment type="caution">
    <text evidence="1">The sequence shown here is derived from an EMBL/GenBank/DDBJ whole genome shotgun (WGS) entry which is preliminary data.</text>
</comment>
<dbReference type="SUPFAM" id="SSF89372">
    <property type="entry name" value="Fucose-specific lectin"/>
    <property type="match status" value="1"/>
</dbReference>
<evidence type="ECO:0000313" key="1">
    <source>
        <dbReference type="EMBL" id="KAL1621120.1"/>
    </source>
</evidence>
<organism evidence="1 2">
    <name type="scientific">Neofusicoccum ribis</name>
    <dbReference type="NCBI Taxonomy" id="45134"/>
    <lineage>
        <taxon>Eukaryota</taxon>
        <taxon>Fungi</taxon>
        <taxon>Dikarya</taxon>
        <taxon>Ascomycota</taxon>
        <taxon>Pezizomycotina</taxon>
        <taxon>Dothideomycetes</taxon>
        <taxon>Dothideomycetes incertae sedis</taxon>
        <taxon>Botryosphaeriales</taxon>
        <taxon>Botryosphaeriaceae</taxon>
        <taxon>Neofusicoccum</taxon>
    </lineage>
</organism>
<keyword evidence="2" id="KW-1185">Reference proteome</keyword>
<accession>A0ABR3SHQ3</accession>
<evidence type="ECO:0008006" key="3">
    <source>
        <dbReference type="Google" id="ProtNLM"/>
    </source>
</evidence>
<dbReference type="EMBL" id="JAJVDC020000155">
    <property type="protein sequence ID" value="KAL1621120.1"/>
    <property type="molecule type" value="Genomic_DNA"/>
</dbReference>
<sequence length="305" mass="33800">MADLLTSGSGLNLYEVNTTGTDPKNGTALAAFNYFPNTTNSMVRDNSEFAIRYVDATTSNIRARYVQNRMINKDWVFAIPDDIRYSGTEDTAIAGYGNQCHESCQEANFMVFRNENDGQTHVGYPYTEEWGFSTFPSEAIGADNGTAYAIVPILQLSTDEYPYVAMYLSAESKLKEVYFAQEREQKWQLSNMNVNLTIDAGSQIAAMSYLLDDLRYVQVLVTHEDGGVMMAYLDGGPDKHWAETTSVSGMEDVIPLSPIAANQAGRVYALENVNGTPEIVEWKRNSTTGTPMFERLGPVTPTPTT</sequence>
<gene>
    <name evidence="1" type="ORF">SLS56_009325</name>
</gene>
<proteinExistence type="predicted"/>
<evidence type="ECO:0000313" key="2">
    <source>
        <dbReference type="Proteomes" id="UP001521116"/>
    </source>
</evidence>
<protein>
    <recommendedName>
        <fullName evidence="3">Fucose-specific lectin</fullName>
    </recommendedName>
</protein>
<name>A0ABR3SHQ3_9PEZI</name>
<reference evidence="1 2" key="1">
    <citation type="submission" date="2024-02" db="EMBL/GenBank/DDBJ databases">
        <title>De novo assembly and annotation of 12 fungi associated with fruit tree decline syndrome in Ontario, Canada.</title>
        <authorList>
            <person name="Sulman M."/>
            <person name="Ellouze W."/>
            <person name="Ilyukhin E."/>
        </authorList>
    </citation>
    <scope>NUCLEOTIDE SEQUENCE [LARGE SCALE GENOMIC DNA]</scope>
    <source>
        <strain evidence="1 2">M1-105</strain>
    </source>
</reference>
<dbReference type="Proteomes" id="UP001521116">
    <property type="component" value="Unassembled WGS sequence"/>
</dbReference>